<dbReference type="InterPro" id="IPR008271">
    <property type="entry name" value="Ser/Thr_kinase_AS"/>
</dbReference>
<evidence type="ECO:0000313" key="8">
    <source>
        <dbReference type="Proteomes" id="UP001515480"/>
    </source>
</evidence>
<feature type="compositionally biased region" description="Basic and acidic residues" evidence="5">
    <location>
        <begin position="487"/>
        <end position="504"/>
    </location>
</feature>
<dbReference type="InterPro" id="IPR000719">
    <property type="entry name" value="Prot_kinase_dom"/>
</dbReference>
<feature type="compositionally biased region" description="Polar residues" evidence="5">
    <location>
        <begin position="621"/>
        <end position="644"/>
    </location>
</feature>
<dbReference type="AlphaFoldDB" id="A0AB34JED9"/>
<dbReference type="InterPro" id="IPR011009">
    <property type="entry name" value="Kinase-like_dom_sf"/>
</dbReference>
<dbReference type="PROSITE" id="PS00107">
    <property type="entry name" value="PROTEIN_KINASE_ATP"/>
    <property type="match status" value="1"/>
</dbReference>
<feature type="binding site" evidence="4">
    <location>
        <position position="68"/>
    </location>
    <ligand>
        <name>ATP</name>
        <dbReference type="ChEBI" id="CHEBI:30616"/>
    </ligand>
</feature>
<dbReference type="SMART" id="SM00220">
    <property type="entry name" value="S_TKc"/>
    <property type="match status" value="1"/>
</dbReference>
<protein>
    <recommendedName>
        <fullName evidence="1">non-specific serine/threonine protein kinase</fullName>
        <ecNumber evidence="1">2.7.11.1</ecNumber>
    </recommendedName>
</protein>
<gene>
    <name evidence="7" type="ORF">AB1Y20_023067</name>
</gene>
<dbReference type="EC" id="2.7.11.1" evidence="1"/>
<accession>A0AB34JED9</accession>
<dbReference type="Gene3D" id="1.10.510.10">
    <property type="entry name" value="Transferase(Phosphotransferase) domain 1"/>
    <property type="match status" value="1"/>
</dbReference>
<feature type="region of interest" description="Disordered" evidence="5">
    <location>
        <begin position="1189"/>
        <end position="1252"/>
    </location>
</feature>
<comment type="caution">
    <text evidence="7">The sequence shown here is derived from an EMBL/GenBank/DDBJ whole genome shotgun (WGS) entry which is preliminary data.</text>
</comment>
<organism evidence="7 8">
    <name type="scientific">Prymnesium parvum</name>
    <name type="common">Toxic golden alga</name>
    <dbReference type="NCBI Taxonomy" id="97485"/>
    <lineage>
        <taxon>Eukaryota</taxon>
        <taxon>Haptista</taxon>
        <taxon>Haptophyta</taxon>
        <taxon>Prymnesiophyceae</taxon>
        <taxon>Prymnesiales</taxon>
        <taxon>Prymnesiaceae</taxon>
        <taxon>Prymnesium</taxon>
    </lineage>
</organism>
<dbReference type="InterPro" id="IPR050235">
    <property type="entry name" value="CK1_Ser-Thr_kinase"/>
</dbReference>
<evidence type="ECO:0000256" key="4">
    <source>
        <dbReference type="PROSITE-ProRule" id="PRU10141"/>
    </source>
</evidence>
<feature type="region of interest" description="Disordered" evidence="5">
    <location>
        <begin position="850"/>
        <end position="1000"/>
    </location>
</feature>
<feature type="region of interest" description="Disordered" evidence="5">
    <location>
        <begin position="487"/>
        <end position="549"/>
    </location>
</feature>
<feature type="region of interest" description="Disordered" evidence="5">
    <location>
        <begin position="1048"/>
        <end position="1173"/>
    </location>
</feature>
<evidence type="ECO:0000256" key="2">
    <source>
        <dbReference type="ARBA" id="ARBA00022741"/>
    </source>
</evidence>
<evidence type="ECO:0000256" key="5">
    <source>
        <dbReference type="SAM" id="MobiDB-lite"/>
    </source>
</evidence>
<keyword evidence="3 4" id="KW-0067">ATP-binding</keyword>
<feature type="compositionally biased region" description="Basic and acidic residues" evidence="5">
    <location>
        <begin position="1"/>
        <end position="13"/>
    </location>
</feature>
<feature type="compositionally biased region" description="Basic and acidic residues" evidence="5">
    <location>
        <begin position="654"/>
        <end position="666"/>
    </location>
</feature>
<dbReference type="GO" id="GO:0004674">
    <property type="term" value="F:protein serine/threonine kinase activity"/>
    <property type="evidence" value="ECO:0007669"/>
    <property type="project" value="UniProtKB-EC"/>
</dbReference>
<dbReference type="Proteomes" id="UP001515480">
    <property type="component" value="Unassembled WGS sequence"/>
</dbReference>
<proteinExistence type="predicted"/>
<dbReference type="SUPFAM" id="SSF56112">
    <property type="entry name" value="Protein kinase-like (PK-like)"/>
    <property type="match status" value="1"/>
</dbReference>
<evidence type="ECO:0000256" key="1">
    <source>
        <dbReference type="ARBA" id="ARBA00012513"/>
    </source>
</evidence>
<keyword evidence="2 4" id="KW-0547">Nucleotide-binding</keyword>
<dbReference type="Pfam" id="PF00069">
    <property type="entry name" value="Pkinase"/>
    <property type="match status" value="1"/>
</dbReference>
<dbReference type="PANTHER" id="PTHR11909">
    <property type="entry name" value="CASEIN KINASE-RELATED"/>
    <property type="match status" value="1"/>
</dbReference>
<keyword evidence="8" id="KW-1185">Reference proteome</keyword>
<dbReference type="GO" id="GO:0005524">
    <property type="term" value="F:ATP binding"/>
    <property type="evidence" value="ECO:0007669"/>
    <property type="project" value="UniProtKB-UniRule"/>
</dbReference>
<feature type="compositionally biased region" description="Basic and acidic residues" evidence="5">
    <location>
        <begin position="521"/>
        <end position="540"/>
    </location>
</feature>
<dbReference type="InterPro" id="IPR017441">
    <property type="entry name" value="Protein_kinase_ATP_BS"/>
</dbReference>
<name>A0AB34JED9_PRYPA</name>
<reference evidence="7 8" key="1">
    <citation type="journal article" date="2024" name="Science">
        <title>Giant polyketide synthase enzymes in the biosynthesis of giant marine polyether toxins.</title>
        <authorList>
            <person name="Fallon T.R."/>
            <person name="Shende V.V."/>
            <person name="Wierzbicki I.H."/>
            <person name="Pendleton A.L."/>
            <person name="Watervoot N.F."/>
            <person name="Auber R.P."/>
            <person name="Gonzalez D.J."/>
            <person name="Wisecaver J.H."/>
            <person name="Moore B.S."/>
        </authorList>
    </citation>
    <scope>NUCLEOTIDE SEQUENCE [LARGE SCALE GENOMIC DNA]</scope>
    <source>
        <strain evidence="7 8">12B1</strain>
    </source>
</reference>
<dbReference type="PROSITE" id="PS50011">
    <property type="entry name" value="PROTEIN_KINASE_DOM"/>
    <property type="match status" value="1"/>
</dbReference>
<sequence>MARDQRVGREGERGGGGGGEPHAIGTVLGQRWRLRRCVGKGTFSEIYAASDLQRERGPDGHHPQVAVKIARDSHKCSMLQHEQEILKALQGCPSVARYIELGKDAGCSYLVMTLFGENLSELRRLTPSKRFSLRTTALLGLQLLNCIHNMHELGFVHRDIKPSNCCIALAEPSKCFLCDFGLSRRWKLPNGEARPRRDHVEFRGTCRYASVHSHQHEELGRRDDLWSLFYMLLELHCGVLPWNNTRDHAQVLSLKRTFEKQMAASDPEHLCVSADHVEIPYPFVELLLHLQSLKFEEAPDYNLCTATLLKMVGHHTGLELDWSVEGIPDEKRIGARHARPAAPSTHAASSAKALLHLRGRRMHGGEWLHELQRRCHARLRLVRQLEGSALVEADAHAAVAVVECAPSLELYAEHWTGAVPLAEGGAAEPWPRGAPSALAVSAREAASGREAGHSLKAVGEKLAARGVRPEELPRRASFGSIAPLVRDVTKDGGGREGRGREGGGRDGGGGWGASHWRRERRMPEGERWDERSVDRTDRTAGRPIRAQQAAHETITATTALQSHTSQLPLQKGFTTRVVRATAYIPKPPPPLEVLSTAAAFTPDGSAASRVMEQASLSLAVTSPHTCSPPRSATHSHSGTASPSMAGSEPPAPAEKNKGRATTKDKQASQAEEVAPANKPSKESQLESIEAAAPTALVVELSAPPEDAAARADVSAKRPSKGGSSRPKGARELGNLAGDNVETSGGFLESISLASRRRRTTPEPDEVAPARPHAPREAVAAKGDVSAKRPSKGGRPPKGDTSRPKGAGELGNLADEVEPTSGGLLEIISITAPHEQTLAAPVEVDPAAAIEADVSAKRPSKGGSSRPKGARELGNLAGDNVETSGGFLESISLASRRRRTTPAPDQVARTLPHAPPEAAAAKGDVSAKRPSKRGRPPKGELGSLADEGEPTSGGDLEMISITSARAPTTAAPVEVDPALPDAPVEAAATKASCRPKGAGELGNLVDEDLATSGGLSEMISITSAQEPATAAHVEVDLALPDAHPEAAIVEADVSAKRPSKGGSSRPKGARELGNLAGDNVETSGGFLESISLASRRRRTTPAPDQVARARPHAPPEASPKKPSKRGRPPKGDSSRPKGAGALGSLADEGEPTSGGDLEIITIASAQEPTTAAPVEVDSALPDALVEAAATKADLNARRPSKGGSSRPKGTRELGSLAGDDVETSGGFLESMLLSSRRGGRQAPEYNKRQKTAA</sequence>
<feature type="domain" description="Protein kinase" evidence="6">
    <location>
        <begin position="32"/>
        <end position="318"/>
    </location>
</feature>
<feature type="region of interest" description="Disordered" evidence="5">
    <location>
        <begin position="621"/>
        <end position="817"/>
    </location>
</feature>
<evidence type="ECO:0000313" key="7">
    <source>
        <dbReference type="EMBL" id="KAL1519552.1"/>
    </source>
</evidence>
<feature type="region of interest" description="Disordered" evidence="5">
    <location>
        <begin position="1"/>
        <end position="24"/>
    </location>
</feature>
<dbReference type="PROSITE" id="PS00108">
    <property type="entry name" value="PROTEIN_KINASE_ST"/>
    <property type="match status" value="1"/>
</dbReference>
<evidence type="ECO:0000259" key="6">
    <source>
        <dbReference type="PROSITE" id="PS50011"/>
    </source>
</evidence>
<dbReference type="EMBL" id="JBGBPQ010000009">
    <property type="protein sequence ID" value="KAL1519552.1"/>
    <property type="molecule type" value="Genomic_DNA"/>
</dbReference>
<evidence type="ECO:0000256" key="3">
    <source>
        <dbReference type="ARBA" id="ARBA00022840"/>
    </source>
</evidence>